<sequence>MDIGNKKTDPALMAIAFGCSIHYTLLFQIYLEYVIRFLPFAMA</sequence>
<dbReference type="AlphaFoldDB" id="R7ZTI6"/>
<keyword evidence="1" id="KW-0472">Membrane</keyword>
<evidence type="ECO:0000313" key="2">
    <source>
        <dbReference type="EMBL" id="EON77392.1"/>
    </source>
</evidence>
<name>R7ZTI6_9BACT</name>
<proteinExistence type="predicted"/>
<accession>R7ZTI6</accession>
<reference evidence="2 3" key="1">
    <citation type="submission" date="2013-02" db="EMBL/GenBank/DDBJ databases">
        <title>A novel strain isolated from Lonar lake, Maharashtra, India.</title>
        <authorList>
            <person name="Singh A."/>
        </authorList>
    </citation>
    <scope>NUCLEOTIDE SEQUENCE [LARGE SCALE GENOMIC DNA]</scope>
    <source>
        <strain evidence="2 3">AK24</strain>
    </source>
</reference>
<keyword evidence="1" id="KW-1133">Transmembrane helix</keyword>
<feature type="transmembrane region" description="Helical" evidence="1">
    <location>
        <begin position="12"/>
        <end position="31"/>
    </location>
</feature>
<gene>
    <name evidence="2" type="ORF">ADIS_2125</name>
</gene>
<comment type="caution">
    <text evidence="2">The sequence shown here is derived from an EMBL/GenBank/DDBJ whole genome shotgun (WGS) entry which is preliminary data.</text>
</comment>
<organism evidence="2 3">
    <name type="scientific">Lunatimonas lonarensis</name>
    <dbReference type="NCBI Taxonomy" id="1232681"/>
    <lineage>
        <taxon>Bacteria</taxon>
        <taxon>Pseudomonadati</taxon>
        <taxon>Bacteroidota</taxon>
        <taxon>Cytophagia</taxon>
        <taxon>Cytophagales</taxon>
        <taxon>Cyclobacteriaceae</taxon>
    </lineage>
</organism>
<keyword evidence="1" id="KW-0812">Transmembrane</keyword>
<protein>
    <submittedName>
        <fullName evidence="2">Uncharacterized protein</fullName>
    </submittedName>
</protein>
<dbReference type="EMBL" id="AQHR01000058">
    <property type="protein sequence ID" value="EON77392.1"/>
    <property type="molecule type" value="Genomic_DNA"/>
</dbReference>
<evidence type="ECO:0000313" key="3">
    <source>
        <dbReference type="Proteomes" id="UP000013909"/>
    </source>
</evidence>
<keyword evidence="3" id="KW-1185">Reference proteome</keyword>
<dbReference type="Proteomes" id="UP000013909">
    <property type="component" value="Unassembled WGS sequence"/>
</dbReference>
<evidence type="ECO:0000256" key="1">
    <source>
        <dbReference type="SAM" id="Phobius"/>
    </source>
</evidence>